<evidence type="ECO:0000313" key="8">
    <source>
        <dbReference type="EMBL" id="ABN67375.2"/>
    </source>
</evidence>
<dbReference type="EMBL" id="CP000500">
    <property type="protein sequence ID" value="ABN67375.2"/>
    <property type="molecule type" value="Genomic_DNA"/>
</dbReference>
<dbReference type="InterPro" id="IPR041707">
    <property type="entry name" value="Pus3-like"/>
</dbReference>
<dbReference type="GO" id="GO:0009982">
    <property type="term" value="F:pseudouridine synthase activity"/>
    <property type="evidence" value="ECO:0007669"/>
    <property type="project" value="EnsemblFungi"/>
</dbReference>
<dbReference type="GO" id="GO:0031119">
    <property type="term" value="P:tRNA pseudouridine synthesis"/>
    <property type="evidence" value="ECO:0007669"/>
    <property type="project" value="EnsemblFungi"/>
</dbReference>
<dbReference type="OMA" id="DCKFPEM"/>
<dbReference type="FunFam" id="3.30.70.580:FF:000020">
    <property type="entry name" value="tRNA pseudouridine synthase"/>
    <property type="match status" value="1"/>
</dbReference>
<evidence type="ECO:0000256" key="2">
    <source>
        <dbReference type="ARBA" id="ARBA00009375"/>
    </source>
</evidence>
<feature type="region of interest" description="Disordered" evidence="6">
    <location>
        <begin position="440"/>
        <end position="465"/>
    </location>
</feature>
<dbReference type="InParanoid" id="A3LX03"/>
<dbReference type="RefSeq" id="XP_001385404.2">
    <property type="nucleotide sequence ID" value="XM_001385367.1"/>
</dbReference>
<organism evidence="8 9">
    <name type="scientific">Scheffersomyces stipitis (strain ATCC 58785 / CBS 6054 / NBRC 10063 / NRRL Y-11545)</name>
    <name type="common">Yeast</name>
    <name type="synonym">Pichia stipitis</name>
    <dbReference type="NCBI Taxonomy" id="322104"/>
    <lineage>
        <taxon>Eukaryota</taxon>
        <taxon>Fungi</taxon>
        <taxon>Dikarya</taxon>
        <taxon>Ascomycota</taxon>
        <taxon>Saccharomycotina</taxon>
        <taxon>Pichiomycetes</taxon>
        <taxon>Debaryomycetaceae</taxon>
        <taxon>Scheffersomyces</taxon>
    </lineage>
</organism>
<feature type="domain" description="Pseudouridine synthase I TruA alpha/beta" evidence="7">
    <location>
        <begin position="236"/>
        <end position="343"/>
    </location>
</feature>
<keyword evidence="4" id="KW-0413">Isomerase</keyword>
<dbReference type="HAMAP" id="MF_00171">
    <property type="entry name" value="TruA"/>
    <property type="match status" value="1"/>
</dbReference>
<dbReference type="GO" id="GO:0003723">
    <property type="term" value="F:RNA binding"/>
    <property type="evidence" value="ECO:0007669"/>
    <property type="project" value="InterPro"/>
</dbReference>
<dbReference type="SUPFAM" id="SSF55120">
    <property type="entry name" value="Pseudouridine synthase"/>
    <property type="match status" value="1"/>
</dbReference>
<dbReference type="GeneID" id="4840127"/>
<dbReference type="Gene3D" id="3.30.70.580">
    <property type="entry name" value="Pseudouridine synthase I, catalytic domain, N-terminal subdomain"/>
    <property type="match status" value="1"/>
</dbReference>
<evidence type="ECO:0000256" key="5">
    <source>
        <dbReference type="ARBA" id="ARBA00023242"/>
    </source>
</evidence>
<evidence type="ECO:0000259" key="7">
    <source>
        <dbReference type="Pfam" id="PF01416"/>
    </source>
</evidence>
<dbReference type="FunCoup" id="A3LX03">
    <property type="interactions" value="729"/>
</dbReference>
<comment type="similarity">
    <text evidence="2">Belongs to the tRNA pseudouridine synthase TruA family.</text>
</comment>
<dbReference type="OrthoDB" id="25767at2759"/>
<dbReference type="NCBIfam" id="TIGR00071">
    <property type="entry name" value="hisT_truA"/>
    <property type="match status" value="1"/>
</dbReference>
<dbReference type="HOGENOM" id="CLU_014673_2_0_1"/>
<keyword evidence="3" id="KW-0819">tRNA processing</keyword>
<dbReference type="GO" id="GO:0005737">
    <property type="term" value="C:cytoplasm"/>
    <property type="evidence" value="ECO:0007669"/>
    <property type="project" value="EnsemblFungi"/>
</dbReference>
<dbReference type="PANTHER" id="PTHR11142">
    <property type="entry name" value="PSEUDOURIDYLATE SYNTHASE"/>
    <property type="match status" value="1"/>
</dbReference>
<reference evidence="8 9" key="1">
    <citation type="journal article" date="2007" name="Nat. Biotechnol.">
        <title>Genome sequence of the lignocellulose-bioconverting and xylose-fermenting yeast Pichia stipitis.</title>
        <authorList>
            <person name="Jeffries T.W."/>
            <person name="Grigoriev I.V."/>
            <person name="Grimwood J."/>
            <person name="Laplaza J.M."/>
            <person name="Aerts A."/>
            <person name="Salamov A."/>
            <person name="Schmutz J."/>
            <person name="Lindquist E."/>
            <person name="Dehal P."/>
            <person name="Shapiro H."/>
            <person name="Jin Y.S."/>
            <person name="Passoth V."/>
            <person name="Richardson P.M."/>
        </authorList>
    </citation>
    <scope>NUCLEOTIDE SEQUENCE [LARGE SCALE GENOMIC DNA]</scope>
    <source>
        <strain evidence="9">ATCC 58785 / CBS 6054 / NBRC 10063 / NRRL Y-11545</strain>
    </source>
</reference>
<dbReference type="KEGG" id="pic:PICST_84338"/>
<evidence type="ECO:0000256" key="4">
    <source>
        <dbReference type="ARBA" id="ARBA00023235"/>
    </source>
</evidence>
<dbReference type="InterPro" id="IPR020095">
    <property type="entry name" value="PsdUridine_synth_TruA_C"/>
</dbReference>
<evidence type="ECO:0000256" key="1">
    <source>
        <dbReference type="ARBA" id="ARBA00004123"/>
    </source>
</evidence>
<accession>A3LX03</accession>
<dbReference type="PANTHER" id="PTHR11142:SF5">
    <property type="entry name" value="TRNA PSEUDOURIDINE(38_39) SYNTHASE"/>
    <property type="match status" value="1"/>
</dbReference>
<comment type="subcellular location">
    <subcellularLocation>
        <location evidence="1">Nucleus</location>
    </subcellularLocation>
</comment>
<gene>
    <name evidence="8" type="primary">DEG1</name>
    <name evidence="8" type="ORF">PICST_84338</name>
</gene>
<keyword evidence="8" id="KW-0456">Lyase</keyword>
<dbReference type="InterPro" id="IPR020094">
    <property type="entry name" value="TruA/RsuA/RluB/E/F_N"/>
</dbReference>
<evidence type="ECO:0000256" key="6">
    <source>
        <dbReference type="SAM" id="MobiDB-lite"/>
    </source>
</evidence>
<dbReference type="GO" id="GO:0005634">
    <property type="term" value="C:nucleus"/>
    <property type="evidence" value="ECO:0007669"/>
    <property type="project" value="UniProtKB-SubCell"/>
</dbReference>
<dbReference type="Proteomes" id="UP000002258">
    <property type="component" value="Chromosome 6"/>
</dbReference>
<dbReference type="GO" id="GO:0004730">
    <property type="term" value="F:pseudouridylate synthase activity"/>
    <property type="evidence" value="ECO:0007669"/>
    <property type="project" value="UniProtKB-EC"/>
</dbReference>
<dbReference type="EC" id="4.2.1.70" evidence="8"/>
<feature type="compositionally biased region" description="Polar residues" evidence="6">
    <location>
        <begin position="449"/>
        <end position="459"/>
    </location>
</feature>
<evidence type="ECO:0000313" key="9">
    <source>
        <dbReference type="Proteomes" id="UP000002258"/>
    </source>
</evidence>
<dbReference type="FunFam" id="3.30.70.660:FF:000012">
    <property type="entry name" value="tRNA pseudouridine synthase"/>
    <property type="match status" value="1"/>
</dbReference>
<evidence type="ECO:0000256" key="3">
    <source>
        <dbReference type="ARBA" id="ARBA00022694"/>
    </source>
</evidence>
<dbReference type="STRING" id="322104.A3LX03"/>
<keyword evidence="5" id="KW-0539">Nucleus</keyword>
<dbReference type="InterPro" id="IPR001406">
    <property type="entry name" value="PsdUridine_synth_TruA"/>
</dbReference>
<protein>
    <submittedName>
        <fullName evidence="8">Pseudouridine synthase</fullName>
        <ecNumber evidence="8">4.2.1.70</ecNumber>
    </submittedName>
</protein>
<dbReference type="GO" id="GO:1990481">
    <property type="term" value="P:mRNA pseudouridine synthesis"/>
    <property type="evidence" value="ECO:0007669"/>
    <property type="project" value="EnsemblFungi"/>
</dbReference>
<dbReference type="InterPro" id="IPR020103">
    <property type="entry name" value="PsdUridine_synth_cat_dom_sf"/>
</dbReference>
<sequence>MLRYRPTWAMLKRTFSSMTKTEARVDYENWTKEQLIERIQQLENSSSKLNSTLPVASPVVNDAVASAKDIRSKKKKKVRTFDMNKYNKRFIALKFAYLGWNYNGLAYQSEPTPLPTVEEVVLKALTMSRLITEPTPDKCKFSRCGRTDKGVSAMNQVISLVVRSNLNEEEQLLKENDHKEIKYLSIINALLPPDIRMTAVCLRPPPKFDARFSCDYRHYRYLFKKHDLDIELMNEACIKYIGSHDFRNFCKIDGSKQITNYVREVYSMKIIHLKDDFYAVDLKGSAFLWHQVRCMVAILFLIGQKLEATTIIEDLFDLEKYPTKPVYEMANDIPLVLYDCIYPEMEWLSPIGSEGTIEKFYKHFAMFRGQVLDYQVKANMIGIMEPLVMKDAPEIENTQKRGTMNVGDGSGRNYSKYVPISKREVGETVEAINSRHKEKKRKRAIALSEANSRADSEVSSILEEQ</sequence>
<dbReference type="AlphaFoldDB" id="A3LX03"/>
<dbReference type="Pfam" id="PF01416">
    <property type="entry name" value="PseudoU_synth_1"/>
    <property type="match status" value="1"/>
</dbReference>
<proteinExistence type="inferred from homology"/>
<dbReference type="InterPro" id="IPR020097">
    <property type="entry name" value="PsdUridine_synth_TruA_a/b_dom"/>
</dbReference>
<dbReference type="CDD" id="cd02569">
    <property type="entry name" value="PseudoU_synth_ScPus3"/>
    <property type="match status" value="1"/>
</dbReference>
<name>A3LX03_PICST</name>
<keyword evidence="9" id="KW-1185">Reference proteome</keyword>
<dbReference type="eggNOG" id="KOG2554">
    <property type="taxonomic scope" value="Eukaryota"/>
</dbReference>
<dbReference type="Gene3D" id="3.30.70.660">
    <property type="entry name" value="Pseudouridine synthase I, catalytic domain, C-terminal subdomain"/>
    <property type="match status" value="1"/>
</dbReference>